<evidence type="ECO:0000256" key="1">
    <source>
        <dbReference type="ARBA" id="ARBA00004651"/>
    </source>
</evidence>
<dbReference type="InterPro" id="IPR052923">
    <property type="entry name" value="UPF0718"/>
</dbReference>
<keyword evidence="6 7" id="KW-0472">Membrane</keyword>
<gene>
    <name evidence="8" type="ORF">A7E78_04360</name>
</gene>
<evidence type="ECO:0000256" key="7">
    <source>
        <dbReference type="SAM" id="Phobius"/>
    </source>
</evidence>
<evidence type="ECO:0000256" key="2">
    <source>
        <dbReference type="ARBA" id="ARBA00006386"/>
    </source>
</evidence>
<evidence type="ECO:0000256" key="4">
    <source>
        <dbReference type="ARBA" id="ARBA00022692"/>
    </source>
</evidence>
<reference evidence="8 9" key="1">
    <citation type="journal article" date="2017" name="Genome Announc.">
        <title>Complete Genome Sequences of Two Acetylene-Fermenting Pelobacter acetylenicus Strains.</title>
        <authorList>
            <person name="Sutton J.M."/>
            <person name="Baesman S.M."/>
            <person name="Fierst J.L."/>
            <person name="Poret-Peterson A.T."/>
            <person name="Oremland R.S."/>
            <person name="Dunlap D.S."/>
            <person name="Akob D.M."/>
        </authorList>
    </citation>
    <scope>NUCLEOTIDE SEQUENCE [LARGE SCALE GENOMIC DNA]</scope>
    <source>
        <strain evidence="8 9">SFB93</strain>
    </source>
</reference>
<dbReference type="KEGG" id="pef:A7E78_04360"/>
<feature type="transmembrane region" description="Helical" evidence="7">
    <location>
        <begin position="57"/>
        <end position="76"/>
    </location>
</feature>
<feature type="transmembrane region" description="Helical" evidence="7">
    <location>
        <begin position="220"/>
        <end position="249"/>
    </location>
</feature>
<feature type="transmembrane region" description="Helical" evidence="7">
    <location>
        <begin position="326"/>
        <end position="345"/>
    </location>
</feature>
<comment type="subcellular location">
    <subcellularLocation>
        <location evidence="1">Cell membrane</location>
        <topology evidence="1">Multi-pass membrane protein</topology>
    </subcellularLocation>
</comment>
<proteinExistence type="inferred from homology"/>
<dbReference type="PANTHER" id="PTHR34184:SF4">
    <property type="entry name" value="UPF0718 PROTEIN YCGR"/>
    <property type="match status" value="1"/>
</dbReference>
<accession>A0A1L3GMI0</accession>
<dbReference type="OrthoDB" id="9777774at2"/>
<evidence type="ECO:0000256" key="5">
    <source>
        <dbReference type="ARBA" id="ARBA00022989"/>
    </source>
</evidence>
<keyword evidence="9" id="KW-1185">Reference proteome</keyword>
<comment type="similarity">
    <text evidence="2">Belongs to the UPF0718 family.</text>
</comment>
<dbReference type="InterPro" id="IPR005524">
    <property type="entry name" value="DUF318"/>
</dbReference>
<organism evidence="8 9">
    <name type="scientific">Syntrophotalea acetylenivorans</name>
    <dbReference type="NCBI Taxonomy" id="1842532"/>
    <lineage>
        <taxon>Bacteria</taxon>
        <taxon>Pseudomonadati</taxon>
        <taxon>Thermodesulfobacteriota</taxon>
        <taxon>Desulfuromonadia</taxon>
        <taxon>Desulfuromonadales</taxon>
        <taxon>Syntrophotaleaceae</taxon>
        <taxon>Syntrophotalea</taxon>
    </lineage>
</organism>
<protein>
    <submittedName>
        <fullName evidence="8">Permease</fullName>
    </submittedName>
</protein>
<evidence type="ECO:0000313" key="8">
    <source>
        <dbReference type="EMBL" id="APG27134.1"/>
    </source>
</evidence>
<evidence type="ECO:0000256" key="3">
    <source>
        <dbReference type="ARBA" id="ARBA00022475"/>
    </source>
</evidence>
<dbReference type="Pfam" id="PF03773">
    <property type="entry name" value="ArsP_1"/>
    <property type="match status" value="1"/>
</dbReference>
<dbReference type="NCBIfam" id="NF033936">
    <property type="entry name" value="CuZnOut_SO0444"/>
    <property type="match status" value="1"/>
</dbReference>
<evidence type="ECO:0000256" key="6">
    <source>
        <dbReference type="ARBA" id="ARBA00023136"/>
    </source>
</evidence>
<dbReference type="Proteomes" id="UP000182517">
    <property type="component" value="Chromosome"/>
</dbReference>
<feature type="transmembrane region" description="Helical" evidence="7">
    <location>
        <begin position="189"/>
        <end position="208"/>
    </location>
</feature>
<feature type="transmembrane region" description="Helical" evidence="7">
    <location>
        <begin position="20"/>
        <end position="37"/>
    </location>
</feature>
<dbReference type="EMBL" id="CP015519">
    <property type="protein sequence ID" value="APG27134.1"/>
    <property type="molecule type" value="Genomic_DNA"/>
</dbReference>
<keyword evidence="3" id="KW-1003">Cell membrane</keyword>
<dbReference type="AlphaFoldDB" id="A0A1L3GMI0"/>
<keyword evidence="5 7" id="KW-1133">Transmembrane helix</keyword>
<name>A0A1L3GMI0_9BACT</name>
<dbReference type="PANTHER" id="PTHR34184">
    <property type="entry name" value="UPF0718 PROTEIN YCGR"/>
    <property type="match status" value="1"/>
</dbReference>
<dbReference type="STRING" id="1842532.A7E78_04360"/>
<feature type="transmembrane region" description="Helical" evidence="7">
    <location>
        <begin position="286"/>
        <end position="306"/>
    </location>
</feature>
<keyword evidence="4 7" id="KW-0812">Transmembrane</keyword>
<feature type="transmembrane region" description="Helical" evidence="7">
    <location>
        <begin position="255"/>
        <end position="279"/>
    </location>
</feature>
<dbReference type="RefSeq" id="WP_072283096.1">
    <property type="nucleotide sequence ID" value="NZ_CP015519.1"/>
</dbReference>
<dbReference type="GO" id="GO:0005886">
    <property type="term" value="C:plasma membrane"/>
    <property type="evidence" value="ECO:0007669"/>
    <property type="project" value="UniProtKB-SubCell"/>
</dbReference>
<sequence length="363" mass="37649">MLETILGILAECWDILVESAPYVLFGFFAAGLLKALVPEEVVARHLGKNSTGSVLKASLFGVPLPLCSCGVIPAAIGLRKQGASKGASASFLVSVPETGVDSIAITWALLDPIMTLVRPVSAFLTATVTGLLINLLPEEGVKSAAIKGSDCGCSSSCSGDKSKQPAKPPLLQRVRAGLAYAFGDLLGDIGKWLLIGIAVAGVISYLVPNDFFIRYLSSEFTSLLIMLVIGIPLYICASASTPIAAALVLKGLSPGAALVFLLAGPATNAATLTVVGRYFGRASTAIYLASIAICSLLLGYLVNRIYAFTGTDITRWIQQTDTATSSFLALASAVVLLALIIRNILPKSKKSSNTCGCGESCSA</sequence>
<evidence type="ECO:0000313" key="9">
    <source>
        <dbReference type="Proteomes" id="UP000182517"/>
    </source>
</evidence>